<keyword evidence="4" id="KW-1185">Reference proteome</keyword>
<reference evidence="3 4" key="1">
    <citation type="submission" date="2019-10" db="EMBL/GenBank/DDBJ databases">
        <title>Alcanivorax sp.PA15-N-34 draft genome sequence.</title>
        <authorList>
            <person name="Liao X."/>
            <person name="Shao Z."/>
        </authorList>
    </citation>
    <scope>NUCLEOTIDE SEQUENCE [LARGE SCALE GENOMIC DNA]</scope>
    <source>
        <strain evidence="3 4">PA15-N-34</strain>
    </source>
</reference>
<proteinExistence type="predicted"/>
<comment type="caution">
    <text evidence="3">The sequence shown here is derived from an EMBL/GenBank/DDBJ whole genome shotgun (WGS) entry which is preliminary data.</text>
</comment>
<keyword evidence="1" id="KW-0812">Transmembrane</keyword>
<gene>
    <name evidence="3" type="ORF">GFN93_03950</name>
</gene>
<dbReference type="AlphaFoldDB" id="A0A6N7LQ48"/>
<keyword evidence="1" id="KW-0472">Membrane</keyword>
<feature type="domain" description="TadE-like" evidence="2">
    <location>
        <begin position="9"/>
        <end position="49"/>
    </location>
</feature>
<keyword evidence="1" id="KW-1133">Transmembrane helix</keyword>
<organism evidence="3 4">
    <name type="scientific">Alcanivorax sediminis</name>
    <dbReference type="NCBI Taxonomy" id="2663008"/>
    <lineage>
        <taxon>Bacteria</taxon>
        <taxon>Pseudomonadati</taxon>
        <taxon>Pseudomonadota</taxon>
        <taxon>Gammaproteobacteria</taxon>
        <taxon>Oceanospirillales</taxon>
        <taxon>Alcanivoracaceae</taxon>
        <taxon>Alcanivorax</taxon>
    </lineage>
</organism>
<dbReference type="EMBL" id="WIRE01000001">
    <property type="protein sequence ID" value="MQX52388.1"/>
    <property type="molecule type" value="Genomic_DNA"/>
</dbReference>
<feature type="transmembrane region" description="Helical" evidence="1">
    <location>
        <begin position="12"/>
        <end position="34"/>
    </location>
</feature>
<dbReference type="InterPro" id="IPR012495">
    <property type="entry name" value="TadE-like_dom"/>
</dbReference>
<name>A0A6N7LQ48_9GAMM</name>
<evidence type="ECO:0000256" key="1">
    <source>
        <dbReference type="SAM" id="Phobius"/>
    </source>
</evidence>
<dbReference type="RefSeq" id="WP_153499106.1">
    <property type="nucleotide sequence ID" value="NZ_JBMZXE010000063.1"/>
</dbReference>
<dbReference type="Proteomes" id="UP000469421">
    <property type="component" value="Unassembled WGS sequence"/>
</dbReference>
<accession>A0A6N7LQ48</accession>
<evidence type="ECO:0000313" key="4">
    <source>
        <dbReference type="Proteomes" id="UP000469421"/>
    </source>
</evidence>
<evidence type="ECO:0000313" key="3">
    <source>
        <dbReference type="EMBL" id="MQX52388.1"/>
    </source>
</evidence>
<sequence>MKGRHQQFGAVALEFIMLFPFVVAMLYGAAVYGLTFFAQYRMQNAVDTAVATALYLDRSAYESDALPAAVTQRANTALAGLVAQLPQSLRNLNTDSACSLETVGGIEMLHCELVYSNYAANPVAPALNFGMLGEFPPLPAQLDVDARAAF</sequence>
<evidence type="ECO:0000259" key="2">
    <source>
        <dbReference type="Pfam" id="PF07811"/>
    </source>
</evidence>
<dbReference type="Pfam" id="PF07811">
    <property type="entry name" value="TadE"/>
    <property type="match status" value="1"/>
</dbReference>
<protein>
    <recommendedName>
        <fullName evidence="2">TadE-like domain-containing protein</fullName>
    </recommendedName>
</protein>